<reference evidence="1 2" key="1">
    <citation type="submission" date="2022-10" db="EMBL/GenBank/DDBJ databases">
        <title>paucibacter sp. hw8 Genome sequencing.</title>
        <authorList>
            <person name="Park S."/>
        </authorList>
    </citation>
    <scope>NUCLEOTIDE SEQUENCE [LARGE SCALE GENOMIC DNA]</scope>
    <source>
        <strain evidence="2">hw8</strain>
    </source>
</reference>
<dbReference type="Proteomes" id="UP001219862">
    <property type="component" value="Unassembled WGS sequence"/>
</dbReference>
<comment type="caution">
    <text evidence="1">The sequence shown here is derived from an EMBL/GenBank/DDBJ whole genome shotgun (WGS) entry which is preliminary data.</text>
</comment>
<dbReference type="EMBL" id="JAQQXS010000021">
    <property type="protein sequence ID" value="MDC8787107.1"/>
    <property type="molecule type" value="Genomic_DNA"/>
</dbReference>
<sequence>MNKDQELIDEFVRVSEYPDVIVIFVGDITWSGHEPSMKWVPLVALSPDTPPHKVQQQAASVIQRKRYFAVCKECSQRNPVGWMSSVTLCQSCAEEQGAVF</sequence>
<gene>
    <name evidence="1" type="ORF">PRZ01_18095</name>
</gene>
<evidence type="ECO:0000313" key="1">
    <source>
        <dbReference type="EMBL" id="MDC8787107.1"/>
    </source>
</evidence>
<name>A0ABT5KWC0_9BURK</name>
<accession>A0ABT5KWC0</accession>
<proteinExistence type="predicted"/>
<evidence type="ECO:0000313" key="2">
    <source>
        <dbReference type="Proteomes" id="UP001219862"/>
    </source>
</evidence>
<protein>
    <submittedName>
        <fullName evidence="1">Uncharacterized protein</fullName>
    </submittedName>
</protein>
<keyword evidence="2" id="KW-1185">Reference proteome</keyword>
<dbReference type="RefSeq" id="WP_273598247.1">
    <property type="nucleotide sequence ID" value="NZ_JAQQXS010000021.1"/>
</dbReference>
<organism evidence="1 2">
    <name type="scientific">Roseateles koreensis</name>
    <dbReference type="NCBI Taxonomy" id="2987526"/>
    <lineage>
        <taxon>Bacteria</taxon>
        <taxon>Pseudomonadati</taxon>
        <taxon>Pseudomonadota</taxon>
        <taxon>Betaproteobacteria</taxon>
        <taxon>Burkholderiales</taxon>
        <taxon>Sphaerotilaceae</taxon>
        <taxon>Roseateles</taxon>
    </lineage>
</organism>